<evidence type="ECO:0000259" key="7">
    <source>
        <dbReference type="Pfam" id="PF02776"/>
    </source>
</evidence>
<dbReference type="InterPro" id="IPR012000">
    <property type="entry name" value="Thiamin_PyroP_enz_cen_dom"/>
</dbReference>
<feature type="region of interest" description="Disordered" evidence="4">
    <location>
        <begin position="567"/>
        <end position="605"/>
    </location>
</feature>
<dbReference type="Pfam" id="PF02775">
    <property type="entry name" value="TPP_enzyme_C"/>
    <property type="match status" value="1"/>
</dbReference>
<dbReference type="GO" id="GO:0000287">
    <property type="term" value="F:magnesium ion binding"/>
    <property type="evidence" value="ECO:0007669"/>
    <property type="project" value="InterPro"/>
</dbReference>
<evidence type="ECO:0000256" key="1">
    <source>
        <dbReference type="ARBA" id="ARBA00007812"/>
    </source>
</evidence>
<evidence type="ECO:0000259" key="6">
    <source>
        <dbReference type="Pfam" id="PF02775"/>
    </source>
</evidence>
<keyword evidence="2 3" id="KW-0786">Thiamine pyrophosphate</keyword>
<feature type="domain" description="Thiamine pyrophosphate enzyme central" evidence="5">
    <location>
        <begin position="211"/>
        <end position="346"/>
    </location>
</feature>
<evidence type="ECO:0000313" key="8">
    <source>
        <dbReference type="EMBL" id="QXM24903.1"/>
    </source>
</evidence>
<dbReference type="GO" id="GO:0050660">
    <property type="term" value="F:flavin adenine dinucleotide binding"/>
    <property type="evidence" value="ECO:0007669"/>
    <property type="project" value="TreeGrafter"/>
</dbReference>
<dbReference type="NCBIfam" id="NF006052">
    <property type="entry name" value="PRK08199.1"/>
    <property type="match status" value="1"/>
</dbReference>
<organism evidence="8 9">
    <name type="scientific">Elioraea tepida</name>
    <dbReference type="NCBI Taxonomy" id="2843330"/>
    <lineage>
        <taxon>Bacteria</taxon>
        <taxon>Pseudomonadati</taxon>
        <taxon>Pseudomonadota</taxon>
        <taxon>Alphaproteobacteria</taxon>
        <taxon>Acetobacterales</taxon>
        <taxon>Elioraeaceae</taxon>
        <taxon>Elioraea</taxon>
    </lineage>
</organism>
<name>A0A975U3X3_9PROT</name>
<dbReference type="InterPro" id="IPR012001">
    <property type="entry name" value="Thiamin_PyroP_enz_TPP-bd_dom"/>
</dbReference>
<dbReference type="Pfam" id="PF02776">
    <property type="entry name" value="TPP_enzyme_N"/>
    <property type="match status" value="1"/>
</dbReference>
<feature type="domain" description="Thiamine pyrophosphate enzyme N-terminal TPP-binding" evidence="7">
    <location>
        <begin position="24"/>
        <end position="137"/>
    </location>
</feature>
<dbReference type="KEGG" id="elio:KO353_01115"/>
<sequence>MAHLEARPAEGARAGGARLAGRPGGRLLADALRAQGVTHVFQVAGESFLGLLDGLYENRSHIRTITCRFEGAAVNMAEAHGKLTGRPGVAIVTRGPGACHGSIGIHIAQQDSTPLVLLVGQIPRGDTDRDAFQEIDYRRFFGGIAKWVTQIDDAARIPELMHHAFQVALSGRPGPVVVAIPEDMQTDIADVPDPRPAVAPRILPDPAAMAELKRLLARARRPLVILGQGAHWTAEGKADLAAWLMANELPAAVGFRRQAILDNTLPVFAGDLGNGGDPALFAKAREADLVIAVGSRLGEPVTQGYTVFTPPKLEVPLVHVMPDGGELGRVYQADLPIQSDLNAFAAAARATVTVEPAWRAWTREIRANRLKWSGEVPAYEGRLNLGAAMKQLEAMLPPDAIVTTDAGNFSGWGVRFINYGAGQVLIGPCCGAMGYSVPAGIAAKLLFPERTVISMVGDGGFLMNGQEIATAFHHGVNPVILVFNNQMYGTIRMHQERDYPGRVSGTALTNPDFAKFIEAYGGHGEVVQETAEFAPAMERALASGKPALVELRMNPDQITTRTTLTAMRAAAKPQAKPARPNKKPAKRAATARGRAAKPAAKPKKR</sequence>
<dbReference type="PANTHER" id="PTHR18968">
    <property type="entry name" value="THIAMINE PYROPHOSPHATE ENZYMES"/>
    <property type="match status" value="1"/>
</dbReference>
<dbReference type="GO" id="GO:0030976">
    <property type="term" value="F:thiamine pyrophosphate binding"/>
    <property type="evidence" value="ECO:0007669"/>
    <property type="project" value="InterPro"/>
</dbReference>
<reference evidence="8" key="1">
    <citation type="submission" date="2021-06" db="EMBL/GenBank/DDBJ databases">
        <title>Elioraea tepida, sp. nov., a moderately thermophilic aerobic anoxygenic phototrophic bacterium isolated from an alkaline siliceous hot spring mat community in Yellowstone National Park, WY, USA.</title>
        <authorList>
            <person name="Saini M.K."/>
            <person name="Yoshida S."/>
            <person name="Sebastian A."/>
            <person name="Hirose S."/>
            <person name="Hara E."/>
            <person name="Tamaki H."/>
            <person name="Soulier N.T."/>
            <person name="Albert I."/>
            <person name="Hanada S."/>
            <person name="Bryant D.A."/>
            <person name="Tank M."/>
        </authorList>
    </citation>
    <scope>NUCLEOTIDE SEQUENCE</scope>
    <source>
        <strain evidence="8">MS-P2</strain>
    </source>
</reference>
<evidence type="ECO:0000313" key="9">
    <source>
        <dbReference type="Proteomes" id="UP000694001"/>
    </source>
</evidence>
<evidence type="ECO:0000256" key="3">
    <source>
        <dbReference type="RuleBase" id="RU362132"/>
    </source>
</evidence>
<protein>
    <submittedName>
        <fullName evidence="8">Thiamine pyrophosphate-binding protein</fullName>
    </submittedName>
</protein>
<dbReference type="GO" id="GO:0003984">
    <property type="term" value="F:acetolactate synthase activity"/>
    <property type="evidence" value="ECO:0007669"/>
    <property type="project" value="TreeGrafter"/>
</dbReference>
<feature type="compositionally biased region" description="Low complexity" evidence="4">
    <location>
        <begin position="567"/>
        <end position="578"/>
    </location>
</feature>
<dbReference type="Pfam" id="PF00205">
    <property type="entry name" value="TPP_enzyme_M"/>
    <property type="match status" value="1"/>
</dbReference>
<proteinExistence type="inferred from homology"/>
<dbReference type="GO" id="GO:0005948">
    <property type="term" value="C:acetolactate synthase complex"/>
    <property type="evidence" value="ECO:0007669"/>
    <property type="project" value="TreeGrafter"/>
</dbReference>
<dbReference type="Proteomes" id="UP000694001">
    <property type="component" value="Chromosome"/>
</dbReference>
<evidence type="ECO:0000256" key="2">
    <source>
        <dbReference type="ARBA" id="ARBA00023052"/>
    </source>
</evidence>
<evidence type="ECO:0000256" key="4">
    <source>
        <dbReference type="SAM" id="MobiDB-lite"/>
    </source>
</evidence>
<gene>
    <name evidence="8" type="ORF">KO353_01115</name>
</gene>
<dbReference type="FunFam" id="3.40.50.970:FF:000007">
    <property type="entry name" value="Acetolactate synthase"/>
    <property type="match status" value="1"/>
</dbReference>
<dbReference type="GO" id="GO:0009099">
    <property type="term" value="P:L-valine biosynthetic process"/>
    <property type="evidence" value="ECO:0007669"/>
    <property type="project" value="TreeGrafter"/>
</dbReference>
<dbReference type="PANTHER" id="PTHR18968:SF120">
    <property type="entry name" value="ACETOLACTATE SYNTHASE LARGE SUBUNIT"/>
    <property type="match status" value="1"/>
</dbReference>
<dbReference type="InterPro" id="IPR045229">
    <property type="entry name" value="TPP_enz"/>
</dbReference>
<dbReference type="CDD" id="cd00568">
    <property type="entry name" value="TPP_enzymes"/>
    <property type="match status" value="1"/>
</dbReference>
<evidence type="ECO:0000259" key="5">
    <source>
        <dbReference type="Pfam" id="PF00205"/>
    </source>
</evidence>
<dbReference type="PROSITE" id="PS00187">
    <property type="entry name" value="TPP_ENZYMES"/>
    <property type="match status" value="1"/>
</dbReference>
<feature type="compositionally biased region" description="Low complexity" evidence="4">
    <location>
        <begin position="587"/>
        <end position="599"/>
    </location>
</feature>
<keyword evidence="9" id="KW-1185">Reference proteome</keyword>
<dbReference type="AlphaFoldDB" id="A0A975U3X3"/>
<dbReference type="InterPro" id="IPR011766">
    <property type="entry name" value="TPP_enzyme_TPP-bd"/>
</dbReference>
<feature type="domain" description="Thiamine pyrophosphate enzyme TPP-binding" evidence="6">
    <location>
        <begin position="405"/>
        <end position="550"/>
    </location>
</feature>
<dbReference type="EMBL" id="CP076448">
    <property type="protein sequence ID" value="QXM24903.1"/>
    <property type="molecule type" value="Genomic_DNA"/>
</dbReference>
<dbReference type="InterPro" id="IPR000399">
    <property type="entry name" value="TPP-bd_CS"/>
</dbReference>
<dbReference type="CDD" id="cd07035">
    <property type="entry name" value="TPP_PYR_POX_like"/>
    <property type="match status" value="1"/>
</dbReference>
<dbReference type="RefSeq" id="WP_218285960.1">
    <property type="nucleotide sequence ID" value="NZ_CP076448.1"/>
</dbReference>
<dbReference type="GO" id="GO:0009097">
    <property type="term" value="P:isoleucine biosynthetic process"/>
    <property type="evidence" value="ECO:0007669"/>
    <property type="project" value="TreeGrafter"/>
</dbReference>
<accession>A0A975U3X3</accession>
<comment type="similarity">
    <text evidence="1 3">Belongs to the TPP enzyme family.</text>
</comment>